<dbReference type="HOGENOM" id="CLU_1283958_0_0_1"/>
<dbReference type="AlphaFoldDB" id="F8PGH9"/>
<dbReference type="OrthoDB" id="2688098at2759"/>
<organism evidence="3">
    <name type="scientific">Serpula lacrymans var. lacrymans (strain S7.3)</name>
    <name type="common">Dry rot fungus</name>
    <dbReference type="NCBI Taxonomy" id="936435"/>
    <lineage>
        <taxon>Eukaryota</taxon>
        <taxon>Fungi</taxon>
        <taxon>Dikarya</taxon>
        <taxon>Basidiomycota</taxon>
        <taxon>Agaricomycotina</taxon>
        <taxon>Agaricomycetes</taxon>
        <taxon>Agaricomycetidae</taxon>
        <taxon>Boletales</taxon>
        <taxon>Coniophorineae</taxon>
        <taxon>Serpulaceae</taxon>
        <taxon>Serpula</taxon>
    </lineage>
</organism>
<proteinExistence type="predicted"/>
<protein>
    <recommendedName>
        <fullName evidence="1">DUF6830 domain-containing protein</fullName>
    </recommendedName>
</protein>
<evidence type="ECO:0000313" key="3">
    <source>
        <dbReference type="Proteomes" id="UP000008063"/>
    </source>
</evidence>
<accession>F8PGH9</accession>
<dbReference type="InParanoid" id="F8PGH9"/>
<gene>
    <name evidence="2" type="ORF">SERLA73DRAFT_69027</name>
</gene>
<dbReference type="Proteomes" id="UP000008063">
    <property type="component" value="Unassembled WGS sequence"/>
</dbReference>
<evidence type="ECO:0000259" key="1">
    <source>
        <dbReference type="Pfam" id="PF20722"/>
    </source>
</evidence>
<keyword evidence="3" id="KW-1185">Reference proteome</keyword>
<sequence>MFDLYTLLRSSGKGFINQAIASEDYECALLLADHEVVDTDPHFAWISSILPQETRFTGSRLVRNHFIKGILSDDASTAFHITVAPNIKSMSLQDASNLYGLPDLASTFLQYLSHYPGFSGSLPFQNVRVWFKFRIQLHLVFDNKIIMPSQLVQAYPRNQQFPWGNCDTVLLGGTGQEPCVVQIITAQWDPHPCTVILDLLGMQPISMLSKYALVA</sequence>
<dbReference type="Pfam" id="PF20722">
    <property type="entry name" value="DUF6830"/>
    <property type="match status" value="1"/>
</dbReference>
<name>F8PGH9_SERL3</name>
<dbReference type="EMBL" id="GL945474">
    <property type="protein sequence ID" value="EGO05412.1"/>
    <property type="molecule type" value="Genomic_DNA"/>
</dbReference>
<dbReference type="InterPro" id="IPR049233">
    <property type="entry name" value="DUF6830"/>
</dbReference>
<evidence type="ECO:0000313" key="2">
    <source>
        <dbReference type="EMBL" id="EGO05412.1"/>
    </source>
</evidence>
<feature type="domain" description="DUF6830" evidence="1">
    <location>
        <begin position="75"/>
        <end position="171"/>
    </location>
</feature>
<reference evidence="3" key="1">
    <citation type="journal article" date="2011" name="Science">
        <title>The plant cell wall-decomposing machinery underlies the functional diversity of forest fungi.</title>
        <authorList>
            <person name="Eastwood D.C."/>
            <person name="Floudas D."/>
            <person name="Binder M."/>
            <person name="Majcherczyk A."/>
            <person name="Schneider P."/>
            <person name="Aerts A."/>
            <person name="Asiegbu F.O."/>
            <person name="Baker S.E."/>
            <person name="Barry K."/>
            <person name="Bendiksby M."/>
            <person name="Blumentritt M."/>
            <person name="Coutinho P.M."/>
            <person name="Cullen D."/>
            <person name="de Vries R.P."/>
            <person name="Gathman A."/>
            <person name="Goodell B."/>
            <person name="Henrissat B."/>
            <person name="Ihrmark K."/>
            <person name="Kauserud H."/>
            <person name="Kohler A."/>
            <person name="LaButti K."/>
            <person name="Lapidus A."/>
            <person name="Lavin J.L."/>
            <person name="Lee Y.-H."/>
            <person name="Lindquist E."/>
            <person name="Lilly W."/>
            <person name="Lucas S."/>
            <person name="Morin E."/>
            <person name="Murat C."/>
            <person name="Oguiza J.A."/>
            <person name="Park J."/>
            <person name="Pisabarro A.G."/>
            <person name="Riley R."/>
            <person name="Rosling A."/>
            <person name="Salamov A."/>
            <person name="Schmidt O."/>
            <person name="Schmutz J."/>
            <person name="Skrede I."/>
            <person name="Stenlid J."/>
            <person name="Wiebenga A."/>
            <person name="Xie X."/>
            <person name="Kuees U."/>
            <person name="Hibbett D.S."/>
            <person name="Hoffmeister D."/>
            <person name="Hoegberg N."/>
            <person name="Martin F."/>
            <person name="Grigoriev I.V."/>
            <person name="Watkinson S.C."/>
        </authorList>
    </citation>
    <scope>NUCLEOTIDE SEQUENCE [LARGE SCALE GENOMIC DNA]</scope>
    <source>
        <strain evidence="3">strain S7.3</strain>
    </source>
</reference>